<evidence type="ECO:0000313" key="2">
    <source>
        <dbReference type="Proteomes" id="UP000007305"/>
    </source>
</evidence>
<dbReference type="Gramene" id="Zm00001eb222740_T001">
    <property type="protein sequence ID" value="Zm00001eb222740_P001"/>
    <property type="gene ID" value="Zm00001eb222740"/>
</dbReference>
<accession>A0A804PBG9</accession>
<dbReference type="AlphaFoldDB" id="A0A804PBG9"/>
<keyword evidence="2" id="KW-1185">Reference proteome</keyword>
<protein>
    <submittedName>
        <fullName evidence="1">Uncharacterized protein</fullName>
    </submittedName>
</protein>
<sequence length="68" mass="7879">MKADDTFQQKSMGPTTFLYIKFFRRNLAFDTRNVVSITDIHVEVVKKRHYPTKKPYSRSIGGASLEVI</sequence>
<dbReference type="InParanoid" id="A0A804PBG9"/>
<dbReference type="Proteomes" id="UP000007305">
    <property type="component" value="Chromosome 5"/>
</dbReference>
<name>A0A804PBG9_MAIZE</name>
<reference evidence="2" key="1">
    <citation type="journal article" date="2009" name="Science">
        <title>The B73 maize genome: complexity, diversity, and dynamics.</title>
        <authorList>
            <person name="Schnable P.S."/>
            <person name="Ware D."/>
            <person name="Fulton R.S."/>
            <person name="Stein J.C."/>
            <person name="Wei F."/>
            <person name="Pasternak S."/>
            <person name="Liang C."/>
            <person name="Zhang J."/>
            <person name="Fulton L."/>
            <person name="Graves T.A."/>
            <person name="Minx P."/>
            <person name="Reily A.D."/>
            <person name="Courtney L."/>
            <person name="Kruchowski S.S."/>
            <person name="Tomlinson C."/>
            <person name="Strong C."/>
            <person name="Delehaunty K."/>
            <person name="Fronick C."/>
            <person name="Courtney B."/>
            <person name="Rock S.M."/>
            <person name="Belter E."/>
            <person name="Du F."/>
            <person name="Kim K."/>
            <person name="Abbott R.M."/>
            <person name="Cotton M."/>
            <person name="Levy A."/>
            <person name="Marchetto P."/>
            <person name="Ochoa K."/>
            <person name="Jackson S.M."/>
            <person name="Gillam B."/>
            <person name="Chen W."/>
            <person name="Yan L."/>
            <person name="Higginbotham J."/>
            <person name="Cardenas M."/>
            <person name="Waligorski J."/>
            <person name="Applebaum E."/>
            <person name="Phelps L."/>
            <person name="Falcone J."/>
            <person name="Kanchi K."/>
            <person name="Thane T."/>
            <person name="Scimone A."/>
            <person name="Thane N."/>
            <person name="Henke J."/>
            <person name="Wang T."/>
            <person name="Ruppert J."/>
            <person name="Shah N."/>
            <person name="Rotter K."/>
            <person name="Hodges J."/>
            <person name="Ingenthron E."/>
            <person name="Cordes M."/>
            <person name="Kohlberg S."/>
            <person name="Sgro J."/>
            <person name="Delgado B."/>
            <person name="Mead K."/>
            <person name="Chinwalla A."/>
            <person name="Leonard S."/>
            <person name="Crouse K."/>
            <person name="Collura K."/>
            <person name="Kudrna D."/>
            <person name="Currie J."/>
            <person name="He R."/>
            <person name="Angelova A."/>
            <person name="Rajasekar S."/>
            <person name="Mueller T."/>
            <person name="Lomeli R."/>
            <person name="Scara G."/>
            <person name="Ko A."/>
            <person name="Delaney K."/>
            <person name="Wissotski M."/>
            <person name="Lopez G."/>
            <person name="Campos D."/>
            <person name="Braidotti M."/>
            <person name="Ashley E."/>
            <person name="Golser W."/>
            <person name="Kim H."/>
            <person name="Lee S."/>
            <person name="Lin J."/>
            <person name="Dujmic Z."/>
            <person name="Kim W."/>
            <person name="Talag J."/>
            <person name="Zuccolo A."/>
            <person name="Fan C."/>
            <person name="Sebastian A."/>
            <person name="Kramer M."/>
            <person name="Spiegel L."/>
            <person name="Nascimento L."/>
            <person name="Zutavern T."/>
            <person name="Miller B."/>
            <person name="Ambroise C."/>
            <person name="Muller S."/>
            <person name="Spooner W."/>
            <person name="Narechania A."/>
            <person name="Ren L."/>
            <person name="Wei S."/>
            <person name="Kumari S."/>
            <person name="Faga B."/>
            <person name="Levy M.J."/>
            <person name="McMahan L."/>
            <person name="Van Buren P."/>
            <person name="Vaughn M.W."/>
            <person name="Ying K."/>
            <person name="Yeh C.-T."/>
            <person name="Emrich S.J."/>
            <person name="Jia Y."/>
            <person name="Kalyanaraman A."/>
            <person name="Hsia A.-P."/>
            <person name="Barbazuk W.B."/>
            <person name="Baucom R.S."/>
            <person name="Brutnell T.P."/>
            <person name="Carpita N.C."/>
            <person name="Chaparro C."/>
            <person name="Chia J.-M."/>
            <person name="Deragon J.-M."/>
            <person name="Estill J.C."/>
            <person name="Fu Y."/>
            <person name="Jeddeloh J.A."/>
            <person name="Han Y."/>
            <person name="Lee H."/>
            <person name="Li P."/>
            <person name="Lisch D.R."/>
            <person name="Liu S."/>
            <person name="Liu Z."/>
            <person name="Nagel D.H."/>
            <person name="McCann M.C."/>
            <person name="SanMiguel P."/>
            <person name="Myers A.M."/>
            <person name="Nettleton D."/>
            <person name="Nguyen J."/>
            <person name="Penning B.W."/>
            <person name="Ponnala L."/>
            <person name="Schneider K.L."/>
            <person name="Schwartz D.C."/>
            <person name="Sharma A."/>
            <person name="Soderlund C."/>
            <person name="Springer N.M."/>
            <person name="Sun Q."/>
            <person name="Wang H."/>
            <person name="Waterman M."/>
            <person name="Westerman R."/>
            <person name="Wolfgruber T.K."/>
            <person name="Yang L."/>
            <person name="Yu Y."/>
            <person name="Zhang L."/>
            <person name="Zhou S."/>
            <person name="Zhu Q."/>
            <person name="Bennetzen J.L."/>
            <person name="Dawe R.K."/>
            <person name="Jiang J."/>
            <person name="Jiang N."/>
            <person name="Presting G.G."/>
            <person name="Wessler S.R."/>
            <person name="Aluru S."/>
            <person name="Martienssen R.A."/>
            <person name="Clifton S.W."/>
            <person name="McCombie W.R."/>
            <person name="Wing R.A."/>
            <person name="Wilson R.K."/>
        </authorList>
    </citation>
    <scope>NUCLEOTIDE SEQUENCE [LARGE SCALE GENOMIC DNA]</scope>
    <source>
        <strain evidence="2">cv. B73</strain>
    </source>
</reference>
<organism evidence="1 2">
    <name type="scientific">Zea mays</name>
    <name type="common">Maize</name>
    <dbReference type="NCBI Taxonomy" id="4577"/>
    <lineage>
        <taxon>Eukaryota</taxon>
        <taxon>Viridiplantae</taxon>
        <taxon>Streptophyta</taxon>
        <taxon>Embryophyta</taxon>
        <taxon>Tracheophyta</taxon>
        <taxon>Spermatophyta</taxon>
        <taxon>Magnoliopsida</taxon>
        <taxon>Liliopsida</taxon>
        <taxon>Poales</taxon>
        <taxon>Poaceae</taxon>
        <taxon>PACMAD clade</taxon>
        <taxon>Panicoideae</taxon>
        <taxon>Andropogonodae</taxon>
        <taxon>Andropogoneae</taxon>
        <taxon>Tripsacinae</taxon>
        <taxon>Zea</taxon>
    </lineage>
</organism>
<reference evidence="1" key="3">
    <citation type="submission" date="2021-05" db="UniProtKB">
        <authorList>
            <consortium name="EnsemblPlants"/>
        </authorList>
    </citation>
    <scope>IDENTIFICATION</scope>
    <source>
        <strain evidence="1">cv. B73</strain>
    </source>
</reference>
<proteinExistence type="predicted"/>
<dbReference type="EnsemblPlants" id="Zm00001eb222740_T001">
    <property type="protein sequence ID" value="Zm00001eb222740_P001"/>
    <property type="gene ID" value="Zm00001eb222740"/>
</dbReference>
<reference evidence="1" key="2">
    <citation type="submission" date="2019-07" db="EMBL/GenBank/DDBJ databases">
        <authorList>
            <person name="Seetharam A."/>
            <person name="Woodhouse M."/>
            <person name="Cannon E."/>
        </authorList>
    </citation>
    <scope>NUCLEOTIDE SEQUENCE [LARGE SCALE GENOMIC DNA]</scope>
    <source>
        <strain evidence="1">cv. B73</strain>
    </source>
</reference>
<evidence type="ECO:0000313" key="1">
    <source>
        <dbReference type="EnsemblPlants" id="Zm00001eb222740_P001"/>
    </source>
</evidence>